<sequence>MRNQVKIVRREKQASIISRLHCLPMIVQLCRLVCFTGILSLLSNHAFANILSMKTDSNTLRVGQAFTVQVQVKTSWLDPSACRWQIRQDGQVFDDVEKGPHFERTHVSWRMRNLHGMAISWQSGEIDDDQFHFDWVFYTPGQHRLTFVKQGSSCPIERDVELVVNVANDYSAMDWYLLARPEKAVSKKLNGDYFYTGKESRVRLMMDEAVKIRSERAYRELDPQAWSDINKLVLAPFLKTVNVDQFEIVNVEDIQEWIRNWDQRSPESRFLILSGERIEQLRALLKSGEMVAVGNISGNKIAQYYQNRKQEIAQQKVNDANQHAQRQQQVQQVLNEKQDGILAVRQVKPLTSDTVARVCAKRNVSSDGMLIEAYRWTTDFSNWSRAPRSKNFEGIYENLDELFAAFKTGHCHSMVITLAEAKILLEALKRDQFPHELFEVREEAALLNSVKDRYGYQTLEDAKLSLRLRPRMDADDAARLRKAGIQQQQDFDQAVKRMVASGYDTDTRYWKVATFLEDEMTAKAKKIAVPDVRKAREKQKAVEATAERERYVKSYPFQAILTCNHGSMSSLPVYMCVIGKKVESQVLLRNCGHIRQLDYTTLSSNEVQIELCPSYEIKAQNVSEWTLQLVIKDNRSGKVLSQQNAPRFRFVHARN</sequence>
<evidence type="ECO:0000256" key="1">
    <source>
        <dbReference type="SAM" id="Phobius"/>
    </source>
</evidence>
<reference evidence="2" key="1">
    <citation type="submission" date="2020-08" db="EMBL/GenBank/DDBJ databases">
        <title>Novel species isolated from subtropical streams in China.</title>
        <authorList>
            <person name="Lu H."/>
        </authorList>
    </citation>
    <scope>NUCLEOTIDE SEQUENCE</scope>
    <source>
        <strain evidence="2">LX22W</strain>
    </source>
</reference>
<dbReference type="EMBL" id="JACOFZ010000001">
    <property type="protein sequence ID" value="MBC3880645.1"/>
    <property type="molecule type" value="Genomic_DNA"/>
</dbReference>
<feature type="transmembrane region" description="Helical" evidence="1">
    <location>
        <begin position="20"/>
        <end position="42"/>
    </location>
</feature>
<dbReference type="AlphaFoldDB" id="A0A923HJ30"/>
<keyword evidence="3" id="KW-1185">Reference proteome</keyword>
<dbReference type="RefSeq" id="WP_186914866.1">
    <property type="nucleotide sequence ID" value="NZ_JACOFZ010000001.1"/>
</dbReference>
<keyword evidence="1" id="KW-0472">Membrane</keyword>
<evidence type="ECO:0000313" key="3">
    <source>
        <dbReference type="Proteomes" id="UP000627446"/>
    </source>
</evidence>
<dbReference type="Proteomes" id="UP000627446">
    <property type="component" value="Unassembled WGS sequence"/>
</dbReference>
<name>A0A923HJ30_9BURK</name>
<proteinExistence type="predicted"/>
<protein>
    <submittedName>
        <fullName evidence="2">Uncharacterized protein</fullName>
    </submittedName>
</protein>
<evidence type="ECO:0000313" key="2">
    <source>
        <dbReference type="EMBL" id="MBC3880645.1"/>
    </source>
</evidence>
<keyword evidence="1" id="KW-0812">Transmembrane</keyword>
<gene>
    <name evidence="2" type="ORF">H8K36_04615</name>
</gene>
<keyword evidence="1" id="KW-1133">Transmembrane helix</keyword>
<organism evidence="2 3">
    <name type="scientific">Undibacterium nitidum</name>
    <dbReference type="NCBI Taxonomy" id="2762298"/>
    <lineage>
        <taxon>Bacteria</taxon>
        <taxon>Pseudomonadati</taxon>
        <taxon>Pseudomonadota</taxon>
        <taxon>Betaproteobacteria</taxon>
        <taxon>Burkholderiales</taxon>
        <taxon>Oxalobacteraceae</taxon>
        <taxon>Undibacterium</taxon>
    </lineage>
</organism>
<comment type="caution">
    <text evidence="2">The sequence shown here is derived from an EMBL/GenBank/DDBJ whole genome shotgun (WGS) entry which is preliminary data.</text>
</comment>
<accession>A0A923HJ30</accession>